<evidence type="ECO:0000313" key="2">
    <source>
        <dbReference type="Proteomes" id="UP000010843"/>
    </source>
</evidence>
<dbReference type="EMBL" id="CP003372">
    <property type="protein sequence ID" value="AGB33298.1"/>
    <property type="molecule type" value="Genomic_DNA"/>
</dbReference>
<proteinExistence type="predicted"/>
<dbReference type="HOGENOM" id="CLU_3003246_0_0_2"/>
<dbReference type="AlphaFoldDB" id="L0JR81"/>
<protein>
    <submittedName>
        <fullName evidence="1">Uncharacterized protein</fullName>
    </submittedName>
</protein>
<organism evidence="1 2">
    <name type="scientific">Natrinema pellirubrum (strain DSM 15624 / CIP 106293 / JCM 10476 / NCIMB 786 / 157)</name>
    <dbReference type="NCBI Taxonomy" id="797303"/>
    <lineage>
        <taxon>Archaea</taxon>
        <taxon>Methanobacteriati</taxon>
        <taxon>Methanobacteriota</taxon>
        <taxon>Stenosarchaea group</taxon>
        <taxon>Halobacteria</taxon>
        <taxon>Halobacteriales</taxon>
        <taxon>Natrialbaceae</taxon>
        <taxon>Natrinema</taxon>
    </lineage>
</organism>
<dbReference type="Proteomes" id="UP000010843">
    <property type="component" value="Chromosome"/>
</dbReference>
<sequence length="56" mass="6148">MIDIGNDDPRSVREPCRVPHGEYLDESVVLSLVPGRCVAGYAFFTKNAETEVPILA</sequence>
<name>L0JR81_NATP1</name>
<dbReference type="KEGG" id="npe:Natpe_3528"/>
<reference evidence="2" key="1">
    <citation type="submission" date="2012-02" db="EMBL/GenBank/DDBJ databases">
        <title>Complete sequence of chromosome of Natrinema pellirubrum DSM 15624.</title>
        <authorList>
            <person name="Lucas S."/>
            <person name="Han J."/>
            <person name="Lapidus A."/>
            <person name="Cheng J.-F."/>
            <person name="Goodwin L."/>
            <person name="Pitluck S."/>
            <person name="Peters L."/>
            <person name="Teshima H."/>
            <person name="Detter J.C."/>
            <person name="Han C."/>
            <person name="Tapia R."/>
            <person name="Land M."/>
            <person name="Hauser L."/>
            <person name="Kyrpides N."/>
            <person name="Ivanova N."/>
            <person name="Pagani I."/>
            <person name="Sproer C."/>
            <person name="Anderson I."/>
            <person name="Woyke T."/>
        </authorList>
    </citation>
    <scope>NUCLEOTIDE SEQUENCE [LARGE SCALE GENOMIC DNA]</scope>
    <source>
        <strain evidence="2">DSM 15624 / JCM 10476 / NCIMB 786</strain>
    </source>
</reference>
<accession>L0JR81</accession>
<gene>
    <name evidence="1" type="ordered locus">Natpe_3528</name>
</gene>
<evidence type="ECO:0000313" key="1">
    <source>
        <dbReference type="EMBL" id="AGB33298.1"/>
    </source>
</evidence>